<keyword evidence="7 12" id="KW-0406">Ion transport</keyword>
<name>A0A8J9YZY2_BRALA</name>
<dbReference type="PRINTS" id="PR01078">
    <property type="entry name" value="AMINACHANNEL"/>
</dbReference>
<evidence type="ECO:0000256" key="2">
    <source>
        <dbReference type="ARBA" id="ARBA00022448"/>
    </source>
</evidence>
<evidence type="ECO:0000256" key="4">
    <source>
        <dbReference type="ARBA" id="ARBA00022692"/>
    </source>
</evidence>
<dbReference type="PANTHER" id="PTHR11690">
    <property type="entry name" value="AMILORIDE-SENSITIVE SODIUM CHANNEL-RELATED"/>
    <property type="match status" value="1"/>
</dbReference>
<keyword evidence="2 12" id="KW-0813">Transport</keyword>
<evidence type="ECO:0000313" key="15">
    <source>
        <dbReference type="Proteomes" id="UP000838412"/>
    </source>
</evidence>
<dbReference type="EMBL" id="OV696699">
    <property type="protein sequence ID" value="CAH1244710.1"/>
    <property type="molecule type" value="Genomic_DNA"/>
</dbReference>
<keyword evidence="3 12" id="KW-0894">Sodium channel</keyword>
<dbReference type="GO" id="GO:0015280">
    <property type="term" value="F:ligand-gated sodium channel activity"/>
    <property type="evidence" value="ECO:0007669"/>
    <property type="project" value="TreeGrafter"/>
</dbReference>
<evidence type="ECO:0000256" key="12">
    <source>
        <dbReference type="RuleBase" id="RU000679"/>
    </source>
</evidence>
<sequence>MADDGDKSPEKDFADNTTLHGIGKVSGSEKCSLKLLWLAIFLACFGVATWQITETIIRYLQYNTVTNIKLEFENELVFPAVTVCNFNRFEENRLQADTQAYLSALLYGYYLPPPVGVYYDPVLNELVSVVRDDLDPVNTTLEAGWQLVKDWNFYVCEFKGEECTVADFEHVFTTYGNCYTFNAVVDPDNPRRQRLPGAGNGLKLIFNIQSEFYTEDPAQGGSDDVGMKVLIHDQKEPPKMDTQGIAVGPGSHAFIGISKVEYKNEIPPWGDCQDLELEYYENYTLTGCLLECRTKHVYEQCGCRLFYLPGGNDYCEPEEIANCALDTINAVTAGNYTCECPTPCDISHFQTSVSYAGWPNKNTARYWLTYLDLWDSWDEASATYYMSQNWVVLDIYYSELNYQVIEQQREMTEGDLLSNIGGQLGLFIGASVITLFEFVEYLTKRITSCCRKKYMKDKVSDVNIKPEKSFA</sequence>
<proteinExistence type="inferred from homology"/>
<evidence type="ECO:0000256" key="13">
    <source>
        <dbReference type="SAM" id="Phobius"/>
    </source>
</evidence>
<keyword evidence="10 12" id="KW-0739">Sodium transport</keyword>
<evidence type="ECO:0000256" key="8">
    <source>
        <dbReference type="ARBA" id="ARBA00023136"/>
    </source>
</evidence>
<keyword evidence="8 13" id="KW-0472">Membrane</keyword>
<keyword evidence="9" id="KW-0325">Glycoprotein</keyword>
<evidence type="ECO:0000256" key="5">
    <source>
        <dbReference type="ARBA" id="ARBA00022989"/>
    </source>
</evidence>
<dbReference type="Gene3D" id="2.60.470.10">
    <property type="entry name" value="Acid-sensing ion channels like domains"/>
    <property type="match status" value="1"/>
</dbReference>
<organism evidence="14 15">
    <name type="scientific">Branchiostoma lanceolatum</name>
    <name type="common">Common lancelet</name>
    <name type="synonym">Amphioxus lanceolatum</name>
    <dbReference type="NCBI Taxonomy" id="7740"/>
    <lineage>
        <taxon>Eukaryota</taxon>
        <taxon>Metazoa</taxon>
        <taxon>Chordata</taxon>
        <taxon>Cephalochordata</taxon>
        <taxon>Leptocardii</taxon>
        <taxon>Amphioxiformes</taxon>
        <taxon>Branchiostomatidae</taxon>
        <taxon>Branchiostoma</taxon>
    </lineage>
</organism>
<dbReference type="OrthoDB" id="10051479at2759"/>
<keyword evidence="5 13" id="KW-1133">Transmembrane helix</keyword>
<dbReference type="InterPro" id="IPR001873">
    <property type="entry name" value="ENaC"/>
</dbReference>
<dbReference type="FunFam" id="1.10.287.770:FF:000001">
    <property type="entry name" value="Acid-sensing ion channel subunit 1"/>
    <property type="match status" value="1"/>
</dbReference>
<dbReference type="Gene3D" id="1.10.287.770">
    <property type="entry name" value="YojJ-like"/>
    <property type="match status" value="1"/>
</dbReference>
<feature type="transmembrane region" description="Helical" evidence="13">
    <location>
        <begin position="35"/>
        <end position="53"/>
    </location>
</feature>
<dbReference type="Proteomes" id="UP000838412">
    <property type="component" value="Chromosome 14"/>
</dbReference>
<dbReference type="PANTHER" id="PTHR11690:SF286">
    <property type="entry name" value="ACID-SENSING ION CHANNEL 5"/>
    <property type="match status" value="1"/>
</dbReference>
<keyword evidence="4 12" id="KW-0812">Transmembrane</keyword>
<evidence type="ECO:0000313" key="14">
    <source>
        <dbReference type="EMBL" id="CAH1244710.1"/>
    </source>
</evidence>
<reference evidence="14" key="1">
    <citation type="submission" date="2022-01" db="EMBL/GenBank/DDBJ databases">
        <authorList>
            <person name="Braso-Vives M."/>
        </authorList>
    </citation>
    <scope>NUCLEOTIDE SEQUENCE</scope>
</reference>
<dbReference type="GO" id="GO:0005886">
    <property type="term" value="C:plasma membrane"/>
    <property type="evidence" value="ECO:0007669"/>
    <property type="project" value="TreeGrafter"/>
</dbReference>
<keyword evidence="11 12" id="KW-0407">Ion channel</keyword>
<protein>
    <submittedName>
        <fullName evidence="14">ASIC5 protein</fullName>
    </submittedName>
</protein>
<comment type="similarity">
    <text evidence="12">Belongs to the amiloride-sensitive sodium channel (TC 1.A.6) family.</text>
</comment>
<evidence type="ECO:0000256" key="11">
    <source>
        <dbReference type="ARBA" id="ARBA00023303"/>
    </source>
</evidence>
<accession>A0A8J9YZY2</accession>
<dbReference type="Pfam" id="PF00858">
    <property type="entry name" value="ASC"/>
    <property type="match status" value="1"/>
</dbReference>
<feature type="transmembrane region" description="Helical" evidence="13">
    <location>
        <begin position="424"/>
        <end position="443"/>
    </location>
</feature>
<keyword evidence="6" id="KW-0915">Sodium</keyword>
<evidence type="ECO:0000256" key="7">
    <source>
        <dbReference type="ARBA" id="ARBA00023065"/>
    </source>
</evidence>
<gene>
    <name evidence="14" type="primary">ASIC5</name>
    <name evidence="14" type="ORF">BLAG_LOCUS7283</name>
</gene>
<comment type="subcellular location">
    <subcellularLocation>
        <location evidence="1">Membrane</location>
        <topology evidence="1">Multi-pass membrane protein</topology>
    </subcellularLocation>
</comment>
<evidence type="ECO:0000256" key="1">
    <source>
        <dbReference type="ARBA" id="ARBA00004141"/>
    </source>
</evidence>
<evidence type="ECO:0000256" key="9">
    <source>
        <dbReference type="ARBA" id="ARBA00023180"/>
    </source>
</evidence>
<evidence type="ECO:0000256" key="10">
    <source>
        <dbReference type="ARBA" id="ARBA00023201"/>
    </source>
</evidence>
<evidence type="ECO:0000256" key="6">
    <source>
        <dbReference type="ARBA" id="ARBA00023053"/>
    </source>
</evidence>
<dbReference type="AlphaFoldDB" id="A0A8J9YZY2"/>
<keyword evidence="15" id="KW-1185">Reference proteome</keyword>
<evidence type="ECO:0000256" key="3">
    <source>
        <dbReference type="ARBA" id="ARBA00022461"/>
    </source>
</evidence>